<feature type="binding site" evidence="3">
    <location>
        <begin position="304"/>
        <end position="307"/>
    </location>
    <ligand>
        <name>CTP</name>
        <dbReference type="ChEBI" id="CHEBI:37563"/>
    </ligand>
</feature>
<keyword evidence="2 3" id="KW-0456">Lyase</keyword>
<accession>A0ABS6ENI8</accession>
<evidence type="ECO:0000256" key="2">
    <source>
        <dbReference type="ARBA" id="ARBA00023239"/>
    </source>
</evidence>
<comment type="caution">
    <text evidence="3">Lacks conserved residue(s) required for the propagation of feature annotation.</text>
</comment>
<comment type="function">
    <text evidence="4">Catalyzes two steps in the biosynthesis of coenzyme A. In the first step cysteine is conjugated to 4'-phosphopantothenate to form 4-phosphopantothenoylcysteine, in the latter compound is decarboxylated to form 4'-phosphopantotheine.</text>
</comment>
<comment type="similarity">
    <text evidence="3 4">In the C-terminal section; belongs to the PPC synthetase family.</text>
</comment>
<reference evidence="7 8" key="1">
    <citation type="submission" date="2021-06" db="EMBL/GenBank/DDBJ databases">
        <authorList>
            <person name="Sun Q."/>
            <person name="Li D."/>
        </authorList>
    </citation>
    <scope>NUCLEOTIDE SEQUENCE [LARGE SCALE GENOMIC DNA]</scope>
    <source>
        <strain evidence="7 8">MSJd-7</strain>
    </source>
</reference>
<dbReference type="Pfam" id="PF02441">
    <property type="entry name" value="Flavoprotein"/>
    <property type="match status" value="1"/>
</dbReference>
<keyword evidence="3" id="KW-0479">Metal-binding</keyword>
<keyword evidence="3 4" id="KW-0285">Flavoprotein</keyword>
<comment type="similarity">
    <text evidence="3 4">In the N-terminal section; belongs to the HFCD (homo-oligomeric flavin containing Cys decarboxylase) superfamily.</text>
</comment>
<dbReference type="EC" id="4.1.1.36" evidence="3"/>
<keyword evidence="3 4" id="KW-0436">Ligase</keyword>
<keyword evidence="3" id="KW-0460">Magnesium</keyword>
<feature type="domain" description="DNA/pantothenate metabolism flavoprotein C-terminal" evidence="6">
    <location>
        <begin position="185"/>
        <end position="395"/>
    </location>
</feature>
<keyword evidence="1 3" id="KW-0210">Decarboxylase</keyword>
<dbReference type="Proteomes" id="UP000783588">
    <property type="component" value="Unassembled WGS sequence"/>
</dbReference>
<comment type="catalytic activity">
    <reaction evidence="3 4">
        <text>N-[(R)-4-phosphopantothenoyl]-L-cysteine + H(+) = (R)-4'-phosphopantetheine + CO2</text>
        <dbReference type="Rhea" id="RHEA:16793"/>
        <dbReference type="ChEBI" id="CHEBI:15378"/>
        <dbReference type="ChEBI" id="CHEBI:16526"/>
        <dbReference type="ChEBI" id="CHEBI:59458"/>
        <dbReference type="ChEBI" id="CHEBI:61723"/>
        <dbReference type="EC" id="4.1.1.36"/>
    </reaction>
</comment>
<dbReference type="Pfam" id="PF04127">
    <property type="entry name" value="DFP"/>
    <property type="match status" value="1"/>
</dbReference>
<proteinExistence type="inferred from homology"/>
<evidence type="ECO:0000313" key="8">
    <source>
        <dbReference type="Proteomes" id="UP000783588"/>
    </source>
</evidence>
<dbReference type="EC" id="6.3.2.5" evidence="3"/>
<feature type="binding site" evidence="3">
    <location>
        <position position="288"/>
    </location>
    <ligand>
        <name>CTP</name>
        <dbReference type="ChEBI" id="CHEBI:37563"/>
    </ligand>
</feature>
<evidence type="ECO:0000256" key="4">
    <source>
        <dbReference type="RuleBase" id="RU364078"/>
    </source>
</evidence>
<sequence length="402" mass="43725">MNFSGKTVVLGVTGGIAAYKACDLVSRLHKKGIQIRVIMTEHACEFVQPLTLEVLSGNRVVTDMFNRDFPWEVEHISLAKAADVFAVVPATANILGKYAHGVADDMLSTTLLATRAPVLFAPAMNTAMYEHPAVQENITTLKRRGCLFVEPASGHLACGDTGKGKLADVEKIEQAILDALTEKDMQGMHVTVTAGPTREAMDPVRFLSNHSTGKMGYAIARSAKMRGAEVTLISGPVALEPLDGVRMVPVTSACDMREAVMQALPQSDLVIKAAAVGDYRPATFQDDKIKKHDDDMSVSLVRNPDILAEIGEKRRDDQVICGFSMETRDLLENSTKKLQKKNCDVIVANNLKVKGAGFAGDTNVVTLLYRNGKVEPLELMEKDSVADILLERLVALYRDKNA</sequence>
<comment type="pathway">
    <text evidence="3 4">Cofactor biosynthesis; coenzyme A biosynthesis; CoA from (R)-pantothenate: step 3/5.</text>
</comment>
<feature type="region of interest" description="Phosphopantothenoylcysteine decarboxylase" evidence="3">
    <location>
        <begin position="1"/>
        <end position="189"/>
    </location>
</feature>
<keyword evidence="3" id="KW-0511">Multifunctional enzyme</keyword>
<dbReference type="GO" id="GO:0004633">
    <property type="term" value="F:phosphopantothenoylcysteine decarboxylase activity"/>
    <property type="evidence" value="ECO:0007669"/>
    <property type="project" value="UniProtKB-EC"/>
</dbReference>
<comment type="function">
    <text evidence="3">Catalyzes two sequential steps in the biosynthesis of coenzyme A. In the first step cysteine is conjugated to 4'-phosphopantothenate to form 4-phosphopantothenoylcysteine. In the second step the latter compound is decarboxylated to form 4'-phosphopantotheine.</text>
</comment>
<dbReference type="NCBIfam" id="TIGR00521">
    <property type="entry name" value="coaBC_dfp"/>
    <property type="match status" value="1"/>
</dbReference>
<organism evidence="7 8">
    <name type="scientific">Butyricicoccus intestinisimiae</name>
    <dbReference type="NCBI Taxonomy" id="2841509"/>
    <lineage>
        <taxon>Bacteria</taxon>
        <taxon>Bacillati</taxon>
        <taxon>Bacillota</taxon>
        <taxon>Clostridia</taxon>
        <taxon>Eubacteriales</taxon>
        <taxon>Butyricicoccaceae</taxon>
        <taxon>Butyricicoccus</taxon>
    </lineage>
</organism>
<evidence type="ECO:0000259" key="5">
    <source>
        <dbReference type="Pfam" id="PF02441"/>
    </source>
</evidence>
<dbReference type="InterPro" id="IPR007085">
    <property type="entry name" value="DNA/pantothenate-metab_flavo_C"/>
</dbReference>
<comment type="caution">
    <text evidence="7">The sequence shown here is derived from an EMBL/GenBank/DDBJ whole genome shotgun (WGS) entry which is preliminary data.</text>
</comment>
<dbReference type="InterPro" id="IPR005252">
    <property type="entry name" value="CoaBC"/>
</dbReference>
<gene>
    <name evidence="3 7" type="primary">coaBC</name>
    <name evidence="7" type="ORF">KQI75_01195</name>
</gene>
<dbReference type="EMBL" id="JAHLQI010000001">
    <property type="protein sequence ID" value="MBU5489254.1"/>
    <property type="molecule type" value="Genomic_DNA"/>
</dbReference>
<evidence type="ECO:0000256" key="3">
    <source>
        <dbReference type="HAMAP-Rule" id="MF_02225"/>
    </source>
</evidence>
<feature type="domain" description="Flavoprotein" evidence="5">
    <location>
        <begin position="6"/>
        <end position="180"/>
    </location>
</feature>
<dbReference type="PANTHER" id="PTHR14359:SF6">
    <property type="entry name" value="PHOSPHOPANTOTHENOYLCYSTEINE DECARBOXYLASE"/>
    <property type="match status" value="1"/>
</dbReference>
<feature type="active site" description="Proton donor" evidence="3">
    <location>
        <position position="158"/>
    </location>
</feature>
<keyword evidence="8" id="KW-1185">Reference proteome</keyword>
<keyword evidence="3 4" id="KW-0288">FMN</keyword>
<feature type="binding site" evidence="3">
    <location>
        <position position="323"/>
    </location>
    <ligand>
        <name>CTP</name>
        <dbReference type="ChEBI" id="CHEBI:37563"/>
    </ligand>
</feature>
<comment type="cofactor">
    <cofactor evidence="3">
        <name>FMN</name>
        <dbReference type="ChEBI" id="CHEBI:58210"/>
    </cofactor>
    <text evidence="3">Binds 1 FMN per subunit.</text>
</comment>
<feature type="binding site" evidence="3">
    <location>
        <position position="341"/>
    </location>
    <ligand>
        <name>CTP</name>
        <dbReference type="ChEBI" id="CHEBI:37563"/>
    </ligand>
</feature>
<feature type="region of interest" description="Phosphopantothenate--cysteine ligase" evidence="3">
    <location>
        <begin position="190"/>
        <end position="402"/>
    </location>
</feature>
<protein>
    <recommendedName>
        <fullName evidence="3">Coenzyme A biosynthesis bifunctional protein CoaBC</fullName>
    </recommendedName>
    <alternativeName>
        <fullName evidence="3">DNA/pantothenate metabolism flavoprotein</fullName>
    </alternativeName>
    <alternativeName>
        <fullName evidence="3">Phosphopantothenoylcysteine synthetase/decarboxylase</fullName>
        <shortName evidence="3">PPCS-PPCDC</shortName>
    </alternativeName>
    <domain>
        <recommendedName>
            <fullName evidence="3">Phosphopantothenoylcysteine decarboxylase</fullName>
            <shortName evidence="3">PPC decarboxylase</shortName>
            <shortName evidence="3">PPC-DC</shortName>
            <ecNumber evidence="3">4.1.1.36</ecNumber>
        </recommendedName>
        <alternativeName>
            <fullName evidence="3">CoaC</fullName>
        </alternativeName>
    </domain>
    <domain>
        <recommendedName>
            <fullName evidence="3">Phosphopantothenate--cysteine ligase</fullName>
            <ecNumber evidence="3">6.3.2.5</ecNumber>
        </recommendedName>
        <alternativeName>
            <fullName evidence="3">CoaB</fullName>
        </alternativeName>
        <alternativeName>
            <fullName evidence="3">Phosphopantothenoylcysteine synthetase</fullName>
            <shortName evidence="3">PPC synthetase</shortName>
            <shortName evidence="3">PPC-S</shortName>
        </alternativeName>
    </domain>
</protein>
<evidence type="ECO:0000313" key="7">
    <source>
        <dbReference type="EMBL" id="MBU5489254.1"/>
    </source>
</evidence>
<dbReference type="InterPro" id="IPR003382">
    <property type="entry name" value="Flavoprotein"/>
</dbReference>
<feature type="binding site" evidence="3">
    <location>
        <position position="278"/>
    </location>
    <ligand>
        <name>CTP</name>
        <dbReference type="ChEBI" id="CHEBI:37563"/>
    </ligand>
</feature>
<name>A0ABS6ENI8_9FIRM</name>
<dbReference type="GO" id="GO:0004632">
    <property type="term" value="F:phosphopantothenate--cysteine ligase activity"/>
    <property type="evidence" value="ECO:0007669"/>
    <property type="project" value="UniProtKB-EC"/>
</dbReference>
<evidence type="ECO:0000256" key="1">
    <source>
        <dbReference type="ARBA" id="ARBA00022793"/>
    </source>
</evidence>
<evidence type="ECO:0000259" key="6">
    <source>
        <dbReference type="Pfam" id="PF04127"/>
    </source>
</evidence>
<feature type="binding site" evidence="3">
    <location>
        <position position="337"/>
    </location>
    <ligand>
        <name>CTP</name>
        <dbReference type="ChEBI" id="CHEBI:37563"/>
    </ligand>
</feature>
<comment type="cofactor">
    <cofactor evidence="3">
        <name>Mg(2+)</name>
        <dbReference type="ChEBI" id="CHEBI:18420"/>
    </cofactor>
</comment>
<comment type="catalytic activity">
    <reaction evidence="3 4">
        <text>(R)-4'-phosphopantothenate + L-cysteine + CTP = N-[(R)-4-phosphopantothenoyl]-L-cysteine + CMP + diphosphate + H(+)</text>
        <dbReference type="Rhea" id="RHEA:19397"/>
        <dbReference type="ChEBI" id="CHEBI:10986"/>
        <dbReference type="ChEBI" id="CHEBI:15378"/>
        <dbReference type="ChEBI" id="CHEBI:33019"/>
        <dbReference type="ChEBI" id="CHEBI:35235"/>
        <dbReference type="ChEBI" id="CHEBI:37563"/>
        <dbReference type="ChEBI" id="CHEBI:59458"/>
        <dbReference type="ChEBI" id="CHEBI:60377"/>
        <dbReference type="EC" id="6.3.2.5"/>
    </reaction>
</comment>
<dbReference type="PANTHER" id="PTHR14359">
    <property type="entry name" value="HOMO-OLIGOMERIC FLAVIN CONTAINING CYS DECARBOXYLASE FAMILY"/>
    <property type="match status" value="1"/>
</dbReference>
<dbReference type="HAMAP" id="MF_02225">
    <property type="entry name" value="CoaBC"/>
    <property type="match status" value="1"/>
</dbReference>
<comment type="pathway">
    <text evidence="3 4">Cofactor biosynthesis; coenzyme A biosynthesis; CoA from (R)-pantothenate: step 2/5.</text>
</comment>